<keyword evidence="1" id="KW-0805">Transcription regulation</keyword>
<evidence type="ECO:0000259" key="5">
    <source>
        <dbReference type="PROSITE" id="PS50977"/>
    </source>
</evidence>
<organism evidence="6 9">
    <name type="scientific">Tatumella citrea</name>
    <name type="common">Pantoea citrea</name>
    <dbReference type="NCBI Taxonomy" id="53336"/>
    <lineage>
        <taxon>Bacteria</taxon>
        <taxon>Pseudomonadati</taxon>
        <taxon>Pseudomonadota</taxon>
        <taxon>Gammaproteobacteria</taxon>
        <taxon>Enterobacterales</taxon>
        <taxon>Erwiniaceae</taxon>
        <taxon>Tatumella</taxon>
    </lineage>
</organism>
<dbReference type="OrthoDB" id="9151800at2"/>
<dbReference type="InterPro" id="IPR015292">
    <property type="entry name" value="Tscrpt_reg_YbiH_C"/>
</dbReference>
<dbReference type="Proteomes" id="UP000195814">
    <property type="component" value="Chromosome"/>
</dbReference>
<evidence type="ECO:0000313" key="8">
    <source>
        <dbReference type="Proteomes" id="UP000195729"/>
    </source>
</evidence>
<keyword evidence="8" id="KW-1185">Reference proteome</keyword>
<evidence type="ECO:0000313" key="9">
    <source>
        <dbReference type="Proteomes" id="UP000195814"/>
    </source>
</evidence>
<dbReference type="InterPro" id="IPR001647">
    <property type="entry name" value="HTH_TetR"/>
</dbReference>
<dbReference type="EMBL" id="CP015581">
    <property type="protein sequence ID" value="ARU97717.1"/>
    <property type="molecule type" value="Genomic_DNA"/>
</dbReference>
<dbReference type="RefSeq" id="WP_087488039.1">
    <property type="nucleotide sequence ID" value="NZ_CP015579.1"/>
</dbReference>
<evidence type="ECO:0000313" key="6">
    <source>
        <dbReference type="EMBL" id="ARU93679.1"/>
    </source>
</evidence>
<dbReference type="EMBL" id="CP015579">
    <property type="protein sequence ID" value="ARU93679.1"/>
    <property type="molecule type" value="Genomic_DNA"/>
</dbReference>
<dbReference type="Pfam" id="PF09209">
    <property type="entry name" value="CecR_C"/>
    <property type="match status" value="1"/>
</dbReference>
<protein>
    <submittedName>
        <fullName evidence="6">TetR family transcriptional regulator</fullName>
    </submittedName>
</protein>
<evidence type="ECO:0000256" key="1">
    <source>
        <dbReference type="ARBA" id="ARBA00023015"/>
    </source>
</evidence>
<name>A0A1Y0L7L9_TATCI</name>
<sequence length="213" mass="23049">MSRERRSDGELTRIKILEAAGQLIAEHGLAHTTNKSIASAAGVDLAAINYHFGGRDGLYLAVLSMAHQHYLDGDKLARLAASPVHPDEKLGAFIEIFISKMNEECGWYRRVLARELLAPSVQLADFVNSEGLGKIKSVRKIVSEAAGISEDDPALLPCMLSVIAPCMMLIVAGNRIPGPVSEVAAMQAQELTDHFKRFSLAGLKAIKDSKKSQ</sequence>
<dbReference type="PROSITE" id="PS50977">
    <property type="entry name" value="HTH_TETR_2"/>
    <property type="match status" value="1"/>
</dbReference>
<dbReference type="SUPFAM" id="SSF48498">
    <property type="entry name" value="Tetracyclin repressor-like, C-terminal domain"/>
    <property type="match status" value="1"/>
</dbReference>
<dbReference type="Proteomes" id="UP000195729">
    <property type="component" value="Chromosome"/>
</dbReference>
<feature type="DNA-binding region" description="H-T-H motif" evidence="4">
    <location>
        <begin position="33"/>
        <end position="52"/>
    </location>
</feature>
<dbReference type="AlphaFoldDB" id="A0A1Y0L7L9"/>
<dbReference type="InterPro" id="IPR050109">
    <property type="entry name" value="HTH-type_TetR-like_transc_reg"/>
</dbReference>
<evidence type="ECO:0000256" key="2">
    <source>
        <dbReference type="ARBA" id="ARBA00023125"/>
    </source>
</evidence>
<feature type="domain" description="HTH tetR-type" evidence="5">
    <location>
        <begin position="10"/>
        <end position="70"/>
    </location>
</feature>
<dbReference type="PANTHER" id="PTHR30055">
    <property type="entry name" value="HTH-TYPE TRANSCRIPTIONAL REGULATOR RUTR"/>
    <property type="match status" value="1"/>
</dbReference>
<evidence type="ECO:0000256" key="4">
    <source>
        <dbReference type="PROSITE-ProRule" id="PRU00335"/>
    </source>
</evidence>
<dbReference type="PANTHER" id="PTHR30055:SF234">
    <property type="entry name" value="HTH-TYPE TRANSCRIPTIONAL REGULATOR BETI"/>
    <property type="match status" value="1"/>
</dbReference>
<evidence type="ECO:0000313" key="7">
    <source>
        <dbReference type="EMBL" id="ARU97717.1"/>
    </source>
</evidence>
<evidence type="ECO:0000256" key="3">
    <source>
        <dbReference type="ARBA" id="ARBA00023163"/>
    </source>
</evidence>
<dbReference type="GO" id="GO:0003700">
    <property type="term" value="F:DNA-binding transcription factor activity"/>
    <property type="evidence" value="ECO:0007669"/>
    <property type="project" value="TreeGrafter"/>
</dbReference>
<keyword evidence="2 4" id="KW-0238">DNA-binding</keyword>
<dbReference type="KEGG" id="tci:A7K98_07745"/>
<dbReference type="PRINTS" id="PR00455">
    <property type="entry name" value="HTHTETR"/>
</dbReference>
<dbReference type="GO" id="GO:0000976">
    <property type="term" value="F:transcription cis-regulatory region binding"/>
    <property type="evidence" value="ECO:0007669"/>
    <property type="project" value="TreeGrafter"/>
</dbReference>
<accession>A0A1Y0L7L9</accession>
<dbReference type="Pfam" id="PF00440">
    <property type="entry name" value="TetR_N"/>
    <property type="match status" value="1"/>
</dbReference>
<dbReference type="SUPFAM" id="SSF46689">
    <property type="entry name" value="Homeodomain-like"/>
    <property type="match status" value="1"/>
</dbReference>
<proteinExistence type="predicted"/>
<gene>
    <name evidence="6" type="ORF">A7K98_07745</name>
    <name evidence="7" type="ORF">A7K99_07745</name>
</gene>
<dbReference type="InterPro" id="IPR009057">
    <property type="entry name" value="Homeodomain-like_sf"/>
</dbReference>
<reference evidence="8 9" key="1">
    <citation type="submission" date="2016-05" db="EMBL/GenBank/DDBJ databases">
        <title>Complete genome sequence of two 2,5-diketo-D-glunonic acid producing strain Tatumella citrea.</title>
        <authorList>
            <person name="Duan C."/>
            <person name="Yang J."/>
            <person name="Yang S."/>
        </authorList>
    </citation>
    <scope>NUCLEOTIDE SEQUENCE [LARGE SCALE GENOMIC DNA]</scope>
    <source>
        <strain evidence="7 8">ATCC 39140</strain>
        <strain evidence="6 9">DSM 13699</strain>
    </source>
</reference>
<dbReference type="Gene3D" id="1.10.357.10">
    <property type="entry name" value="Tetracycline Repressor, domain 2"/>
    <property type="match status" value="1"/>
</dbReference>
<keyword evidence="3" id="KW-0804">Transcription</keyword>
<dbReference type="InterPro" id="IPR036271">
    <property type="entry name" value="Tet_transcr_reg_TetR-rel_C_sf"/>
</dbReference>